<dbReference type="Gene3D" id="1.10.1750.10">
    <property type="match status" value="1"/>
</dbReference>
<organism evidence="2 3">
    <name type="scientific">Rhizobium rhizogenes</name>
    <name type="common">Agrobacterium rhizogenes</name>
    <dbReference type="NCBI Taxonomy" id="359"/>
    <lineage>
        <taxon>Bacteria</taxon>
        <taxon>Pseudomonadati</taxon>
        <taxon>Pseudomonadota</taxon>
        <taxon>Alphaproteobacteria</taxon>
        <taxon>Hyphomicrobiales</taxon>
        <taxon>Rhizobiaceae</taxon>
        <taxon>Rhizobium/Agrobacterium group</taxon>
        <taxon>Rhizobium</taxon>
    </lineage>
</organism>
<feature type="domain" description="Chromosomal replication initiator DnaA C-terminal" evidence="1">
    <location>
        <begin position="36"/>
        <end position="105"/>
    </location>
</feature>
<accession>A0AA92HB82</accession>
<dbReference type="InterPro" id="IPR010921">
    <property type="entry name" value="Trp_repressor/repl_initiator"/>
</dbReference>
<proteinExistence type="predicted"/>
<dbReference type="Proteomes" id="UP000244335">
    <property type="component" value="Unassembled WGS sequence"/>
</dbReference>
<sequence length="114" mass="13374">MSLYPQTQLNFTLIQTSRVDGFMRLVSPLEYRARDSMADAARHILEKYPDATLHLVRSDVRARWLVRIRMEMVVHFRDTLGKTYPQIARFMRRDHTSILHLYRKAKAQALEGGA</sequence>
<gene>
    <name evidence="2" type="ORF">DC430_05530</name>
</gene>
<dbReference type="GO" id="GO:0043565">
    <property type="term" value="F:sequence-specific DNA binding"/>
    <property type="evidence" value="ECO:0007669"/>
    <property type="project" value="InterPro"/>
</dbReference>
<dbReference type="InterPro" id="IPR013159">
    <property type="entry name" value="DnaA_C"/>
</dbReference>
<dbReference type="GO" id="GO:0006270">
    <property type="term" value="P:DNA replication initiation"/>
    <property type="evidence" value="ECO:0007669"/>
    <property type="project" value="InterPro"/>
</dbReference>
<dbReference type="GO" id="GO:0006275">
    <property type="term" value="P:regulation of DNA replication"/>
    <property type="evidence" value="ECO:0007669"/>
    <property type="project" value="InterPro"/>
</dbReference>
<evidence type="ECO:0000259" key="1">
    <source>
        <dbReference type="SMART" id="SM00760"/>
    </source>
</evidence>
<comment type="caution">
    <text evidence="2">The sequence shown here is derived from an EMBL/GenBank/DDBJ whole genome shotgun (WGS) entry which is preliminary data.</text>
</comment>
<dbReference type="GO" id="GO:0005524">
    <property type="term" value="F:ATP binding"/>
    <property type="evidence" value="ECO:0007669"/>
    <property type="project" value="InterPro"/>
</dbReference>
<dbReference type="EMBL" id="QDFR01000001">
    <property type="protein sequence ID" value="PVE57185.1"/>
    <property type="molecule type" value="Genomic_DNA"/>
</dbReference>
<protein>
    <recommendedName>
        <fullName evidence="1">Chromosomal replication initiator DnaA C-terminal domain-containing protein</fullName>
    </recommendedName>
</protein>
<name>A0AA92HB82_RHIRH</name>
<dbReference type="SMART" id="SM00760">
    <property type="entry name" value="Bac_DnaA_C"/>
    <property type="match status" value="1"/>
</dbReference>
<reference evidence="2 3" key="1">
    <citation type="submission" date="2018-04" db="EMBL/GenBank/DDBJ databases">
        <authorList>
            <person name="Hagen T."/>
        </authorList>
    </citation>
    <scope>NUCLEOTIDE SEQUENCE [LARGE SCALE GENOMIC DNA]</scope>
    <source>
        <strain evidence="2 3">TPD7009</strain>
    </source>
</reference>
<evidence type="ECO:0000313" key="3">
    <source>
        <dbReference type="Proteomes" id="UP000244335"/>
    </source>
</evidence>
<dbReference type="AlphaFoldDB" id="A0AA92HB82"/>
<dbReference type="SUPFAM" id="SSF48295">
    <property type="entry name" value="TrpR-like"/>
    <property type="match status" value="1"/>
</dbReference>
<dbReference type="RefSeq" id="WP_116491925.1">
    <property type="nucleotide sequence ID" value="NZ_QDFR01000001.1"/>
</dbReference>
<evidence type="ECO:0000313" key="2">
    <source>
        <dbReference type="EMBL" id="PVE57185.1"/>
    </source>
</evidence>